<keyword evidence="1" id="KW-0328">Glycosyltransferase</keyword>
<dbReference type="PANTHER" id="PTHR22916">
    <property type="entry name" value="GLYCOSYLTRANSFERASE"/>
    <property type="match status" value="1"/>
</dbReference>
<dbReference type="GeneID" id="90530327"/>
<accession>A0A921MS11</accession>
<reference evidence="4" key="2">
    <citation type="submission" date="2021-09" db="EMBL/GenBank/DDBJ databases">
        <authorList>
            <person name="Gilroy R."/>
        </authorList>
    </citation>
    <scope>NUCLEOTIDE SEQUENCE</scope>
    <source>
        <strain evidence="4">CHK121-7720</strain>
    </source>
</reference>
<reference evidence="4" key="1">
    <citation type="journal article" date="2021" name="PeerJ">
        <title>Extensive microbial diversity within the chicken gut microbiome revealed by metagenomics and culture.</title>
        <authorList>
            <person name="Gilroy R."/>
            <person name="Ravi A."/>
            <person name="Getino M."/>
            <person name="Pursley I."/>
            <person name="Horton D.L."/>
            <person name="Alikhan N.F."/>
            <person name="Baker D."/>
            <person name="Gharbi K."/>
            <person name="Hall N."/>
            <person name="Watson M."/>
            <person name="Adriaenssens E.M."/>
            <person name="Foster-Nyarko E."/>
            <person name="Jarju S."/>
            <person name="Secka A."/>
            <person name="Antonio M."/>
            <person name="Oren A."/>
            <person name="Chaudhuri R.R."/>
            <person name="La Ragione R."/>
            <person name="Hildebrand F."/>
            <person name="Pallen M.J."/>
        </authorList>
    </citation>
    <scope>NUCLEOTIDE SEQUENCE</scope>
    <source>
        <strain evidence="4">CHK121-7720</strain>
    </source>
</reference>
<dbReference type="InterPro" id="IPR029044">
    <property type="entry name" value="Nucleotide-diphossugar_trans"/>
</dbReference>
<dbReference type="PANTHER" id="PTHR22916:SF51">
    <property type="entry name" value="GLYCOSYLTRANSFERASE EPSH-RELATED"/>
    <property type="match status" value="1"/>
</dbReference>
<sequence>MDERAVSVIIPVYNKEEYLKRCVDSILTQTFQDIEIILVDDESTDKSGIIADEYAIRDKRIRVIHQKNKGDVGARRTGVEVATSQYITFIDADDSFPQDAIEKLYTYCVENQLDIVFGAYRRIKPQREFPVFHPFSGIISGDELAAYLMDLKSICLSSSFSKRSLWHDDVFLGGDIKYPTADVLVNIKLSKYVHRAGIINDIVYNYYCVSDSLSMRGSLTSRQDLWKPYFEMLKTNLKERGLYAANERRFHILEIERLAFYVKEIDKTDNWVRQVIKYDTTEYPFKIRVLQFLIRFPRLRYILIKMNRYIKYKLLGR</sequence>
<evidence type="ECO:0000256" key="2">
    <source>
        <dbReference type="ARBA" id="ARBA00022679"/>
    </source>
</evidence>
<dbReference type="InterPro" id="IPR001173">
    <property type="entry name" value="Glyco_trans_2-like"/>
</dbReference>
<protein>
    <submittedName>
        <fullName evidence="4">Glycosyltransferase family 2 protein</fullName>
    </submittedName>
</protein>
<feature type="domain" description="Glycosyltransferase 2-like" evidence="3">
    <location>
        <begin position="7"/>
        <end position="129"/>
    </location>
</feature>
<evidence type="ECO:0000313" key="5">
    <source>
        <dbReference type="Proteomes" id="UP000757103"/>
    </source>
</evidence>
<dbReference type="Gene3D" id="3.90.550.10">
    <property type="entry name" value="Spore Coat Polysaccharide Biosynthesis Protein SpsA, Chain A"/>
    <property type="match status" value="1"/>
</dbReference>
<dbReference type="EMBL" id="DYUD01000021">
    <property type="protein sequence ID" value="HJG89102.1"/>
    <property type="molecule type" value="Genomic_DNA"/>
</dbReference>
<dbReference type="SUPFAM" id="SSF53448">
    <property type="entry name" value="Nucleotide-diphospho-sugar transferases"/>
    <property type="match status" value="1"/>
</dbReference>
<dbReference type="RefSeq" id="WP_025277890.1">
    <property type="nucleotide sequence ID" value="NZ_DYUD01000021.1"/>
</dbReference>
<organism evidence="4 5">
    <name type="scientific">Barnesiella viscericola</name>
    <dbReference type="NCBI Taxonomy" id="397865"/>
    <lineage>
        <taxon>Bacteria</taxon>
        <taxon>Pseudomonadati</taxon>
        <taxon>Bacteroidota</taxon>
        <taxon>Bacteroidia</taxon>
        <taxon>Bacteroidales</taxon>
        <taxon>Barnesiellaceae</taxon>
        <taxon>Barnesiella</taxon>
    </lineage>
</organism>
<dbReference type="Pfam" id="PF00535">
    <property type="entry name" value="Glycos_transf_2"/>
    <property type="match status" value="1"/>
</dbReference>
<dbReference type="Proteomes" id="UP000757103">
    <property type="component" value="Unassembled WGS sequence"/>
</dbReference>
<evidence type="ECO:0000256" key="1">
    <source>
        <dbReference type="ARBA" id="ARBA00022676"/>
    </source>
</evidence>
<proteinExistence type="predicted"/>
<evidence type="ECO:0000259" key="3">
    <source>
        <dbReference type="Pfam" id="PF00535"/>
    </source>
</evidence>
<dbReference type="AlphaFoldDB" id="A0A921MS11"/>
<keyword evidence="2" id="KW-0808">Transferase</keyword>
<gene>
    <name evidence="4" type="ORF">K8U91_06490</name>
</gene>
<dbReference type="CDD" id="cd00761">
    <property type="entry name" value="Glyco_tranf_GTA_type"/>
    <property type="match status" value="1"/>
</dbReference>
<name>A0A921MS11_9BACT</name>
<evidence type="ECO:0000313" key="4">
    <source>
        <dbReference type="EMBL" id="HJG89102.1"/>
    </source>
</evidence>
<dbReference type="GO" id="GO:0016758">
    <property type="term" value="F:hexosyltransferase activity"/>
    <property type="evidence" value="ECO:0007669"/>
    <property type="project" value="UniProtKB-ARBA"/>
</dbReference>
<comment type="caution">
    <text evidence="4">The sequence shown here is derived from an EMBL/GenBank/DDBJ whole genome shotgun (WGS) entry which is preliminary data.</text>
</comment>